<comment type="caution">
    <text evidence="2">The sequence shown here is derived from an EMBL/GenBank/DDBJ whole genome shotgun (WGS) entry which is preliminary data.</text>
</comment>
<sequence>MGTRILALWLAAALAACGQAVLEPPLGMKWGDRPERILDWAGRHDLDVKIEMPAKKPHLRVIRLSPAAGLIPDAAARQVEARYEDGRLIEMTLHYGGEGTEAEAVENAFEMEKRRLSREHGKMTANQEEKSVSNHFSTVTHSYHREPVRGLFLLIAFTRIEDLLRKQSEAEYSVMYRNDNLRIRIENERQPAPASGR</sequence>
<evidence type="ECO:0000256" key="1">
    <source>
        <dbReference type="SAM" id="SignalP"/>
    </source>
</evidence>
<gene>
    <name evidence="2" type="ORF">Hsar01_02382</name>
</gene>
<reference evidence="2 3" key="1">
    <citation type="submission" date="2024-02" db="EMBL/GenBank/DDBJ databases">
        <title>Haloferula sargassicola NBRC 104335.</title>
        <authorList>
            <person name="Ichikawa N."/>
            <person name="Katano-Makiyama Y."/>
            <person name="Hidaka K."/>
        </authorList>
    </citation>
    <scope>NUCLEOTIDE SEQUENCE [LARGE SCALE GENOMIC DNA]</scope>
    <source>
        <strain evidence="2 3">NBRC 104335</strain>
    </source>
</reference>
<accession>A0ABP9UTI8</accession>
<keyword evidence="1" id="KW-0732">Signal</keyword>
<evidence type="ECO:0000313" key="3">
    <source>
        <dbReference type="Proteomes" id="UP001476282"/>
    </source>
</evidence>
<dbReference type="RefSeq" id="WP_353567273.1">
    <property type="nucleotide sequence ID" value="NZ_BAABRI010000012.1"/>
</dbReference>
<dbReference type="PROSITE" id="PS51257">
    <property type="entry name" value="PROKAR_LIPOPROTEIN"/>
    <property type="match status" value="1"/>
</dbReference>
<proteinExistence type="predicted"/>
<name>A0ABP9UTI8_9BACT</name>
<protein>
    <recommendedName>
        <fullName evidence="4">Lipoprotein</fullName>
    </recommendedName>
</protein>
<dbReference type="EMBL" id="BAABRI010000012">
    <property type="protein sequence ID" value="GAA5483153.1"/>
    <property type="molecule type" value="Genomic_DNA"/>
</dbReference>
<organism evidence="2 3">
    <name type="scientific">Haloferula sargassicola</name>
    <dbReference type="NCBI Taxonomy" id="490096"/>
    <lineage>
        <taxon>Bacteria</taxon>
        <taxon>Pseudomonadati</taxon>
        <taxon>Verrucomicrobiota</taxon>
        <taxon>Verrucomicrobiia</taxon>
        <taxon>Verrucomicrobiales</taxon>
        <taxon>Verrucomicrobiaceae</taxon>
        <taxon>Haloferula</taxon>
    </lineage>
</organism>
<feature type="chain" id="PRO_5046461076" description="Lipoprotein" evidence="1">
    <location>
        <begin position="23"/>
        <end position="197"/>
    </location>
</feature>
<feature type="signal peptide" evidence="1">
    <location>
        <begin position="1"/>
        <end position="22"/>
    </location>
</feature>
<keyword evidence="3" id="KW-1185">Reference proteome</keyword>
<dbReference type="Proteomes" id="UP001476282">
    <property type="component" value="Unassembled WGS sequence"/>
</dbReference>
<evidence type="ECO:0000313" key="2">
    <source>
        <dbReference type="EMBL" id="GAA5483153.1"/>
    </source>
</evidence>
<evidence type="ECO:0008006" key="4">
    <source>
        <dbReference type="Google" id="ProtNLM"/>
    </source>
</evidence>